<evidence type="ECO:0000313" key="2">
    <source>
        <dbReference type="EMBL" id="QQS99377.1"/>
    </source>
</evidence>
<dbReference type="Pfam" id="PF12841">
    <property type="entry name" value="YvrJ"/>
    <property type="match status" value="1"/>
</dbReference>
<dbReference type="KEGG" id="ppsr:I6J18_17335"/>
<dbReference type="RefSeq" id="WP_081704842.1">
    <property type="nucleotide sequence ID" value="NZ_CP068053.1"/>
</dbReference>
<evidence type="ECO:0000256" key="1">
    <source>
        <dbReference type="SAM" id="Phobius"/>
    </source>
</evidence>
<feature type="transmembrane region" description="Helical" evidence="1">
    <location>
        <begin position="6"/>
        <end position="26"/>
    </location>
</feature>
<keyword evidence="1" id="KW-0472">Membrane</keyword>
<name>A0A974NKQ6_PERPY</name>
<evidence type="ECO:0000313" key="3">
    <source>
        <dbReference type="Proteomes" id="UP000595254"/>
    </source>
</evidence>
<sequence length="50" mass="5789">MEDGSNWVAILNNFGFPTVVSFYLLLKFEKQIEELTRAVNVLLDTVNRDK</sequence>
<dbReference type="InterPro" id="IPR024419">
    <property type="entry name" value="YvrJ"/>
</dbReference>
<gene>
    <name evidence="2" type="ORF">I6J18_17335</name>
</gene>
<keyword evidence="3" id="KW-1185">Reference proteome</keyword>
<keyword evidence="1" id="KW-1133">Transmembrane helix</keyword>
<dbReference type="AlphaFoldDB" id="A0A974NKQ6"/>
<dbReference type="EMBL" id="CP068053">
    <property type="protein sequence ID" value="QQS99377.1"/>
    <property type="molecule type" value="Genomic_DNA"/>
</dbReference>
<dbReference type="Proteomes" id="UP000595254">
    <property type="component" value="Chromosome"/>
</dbReference>
<keyword evidence="1" id="KW-0812">Transmembrane</keyword>
<proteinExistence type="predicted"/>
<accession>A0A974NKQ6</accession>
<organism evidence="2 3">
    <name type="scientific">Peribacillus psychrosaccharolyticus</name>
    <name type="common">Bacillus psychrosaccharolyticus</name>
    <dbReference type="NCBI Taxonomy" id="1407"/>
    <lineage>
        <taxon>Bacteria</taxon>
        <taxon>Bacillati</taxon>
        <taxon>Bacillota</taxon>
        <taxon>Bacilli</taxon>
        <taxon>Bacillales</taxon>
        <taxon>Bacillaceae</taxon>
        <taxon>Peribacillus</taxon>
    </lineage>
</organism>
<protein>
    <submittedName>
        <fullName evidence="2">YvrJ family protein</fullName>
    </submittedName>
</protein>
<reference evidence="2 3" key="1">
    <citation type="submission" date="2021-01" db="EMBL/GenBank/DDBJ databases">
        <title>FDA dAtabase for Regulatory Grade micrObial Sequences (FDA-ARGOS): Supporting development and validation of Infectious Disease Dx tests.</title>
        <authorList>
            <person name="Nelson B."/>
            <person name="Plummer A."/>
            <person name="Tallon L."/>
            <person name="Sadzewicz L."/>
            <person name="Zhao X."/>
            <person name="Boylan J."/>
            <person name="Ott S."/>
            <person name="Bowen H."/>
            <person name="Vavikolanu K."/>
            <person name="Mehta A."/>
            <person name="Aluvathingal J."/>
            <person name="Nadendla S."/>
            <person name="Myers T."/>
            <person name="Yan Y."/>
            <person name="Sichtig H."/>
        </authorList>
    </citation>
    <scope>NUCLEOTIDE SEQUENCE [LARGE SCALE GENOMIC DNA]</scope>
    <source>
        <strain evidence="2 3">FDAARGOS_1161</strain>
    </source>
</reference>